<organism evidence="3">
    <name type="scientific">Davidia involucrata</name>
    <name type="common">Dove tree</name>
    <dbReference type="NCBI Taxonomy" id="16924"/>
    <lineage>
        <taxon>Eukaryota</taxon>
        <taxon>Viridiplantae</taxon>
        <taxon>Streptophyta</taxon>
        <taxon>Embryophyta</taxon>
        <taxon>Tracheophyta</taxon>
        <taxon>Spermatophyta</taxon>
        <taxon>Magnoliopsida</taxon>
        <taxon>eudicotyledons</taxon>
        <taxon>Gunneridae</taxon>
        <taxon>Pentapetalae</taxon>
        <taxon>asterids</taxon>
        <taxon>Cornales</taxon>
        <taxon>Nyssaceae</taxon>
        <taxon>Davidia</taxon>
    </lineage>
</organism>
<evidence type="ECO:0000256" key="1">
    <source>
        <dbReference type="SAM" id="Coils"/>
    </source>
</evidence>
<dbReference type="PANTHER" id="PTHR35099:SF2">
    <property type="entry name" value="OS02G0182700 PROTEIN"/>
    <property type="match status" value="1"/>
</dbReference>
<feature type="region of interest" description="Disordered" evidence="2">
    <location>
        <begin position="47"/>
        <end position="128"/>
    </location>
</feature>
<evidence type="ECO:0000313" key="3">
    <source>
        <dbReference type="EMBL" id="MPA57496.1"/>
    </source>
</evidence>
<dbReference type="EMBL" id="GHES01026937">
    <property type="protein sequence ID" value="MPA57496.1"/>
    <property type="molecule type" value="Transcribed_RNA"/>
</dbReference>
<evidence type="ECO:0000256" key="2">
    <source>
        <dbReference type="SAM" id="MobiDB-lite"/>
    </source>
</evidence>
<accession>A0A5B7ANT4</accession>
<protein>
    <submittedName>
        <fullName evidence="3">Uncharacterized protein</fullName>
    </submittedName>
</protein>
<proteinExistence type="predicted"/>
<dbReference type="PANTHER" id="PTHR35099">
    <property type="entry name" value="OS02G0182700 PROTEIN"/>
    <property type="match status" value="1"/>
</dbReference>
<name>A0A5B7ANT4_DAVIN</name>
<gene>
    <name evidence="3" type="ORF">Din_026937</name>
</gene>
<feature type="coiled-coil region" evidence="1">
    <location>
        <begin position="142"/>
        <end position="169"/>
    </location>
</feature>
<keyword evidence="1" id="KW-0175">Coiled coil</keyword>
<dbReference type="AlphaFoldDB" id="A0A5B7ANT4"/>
<sequence>MTTDEWVTAALVDDEVVVKLLFQLKHSSDSHESLPLKPLPPLLLPQLGWGHRQPRSKPVTRKQLEPTRFSPTTPLSWSGGGGTASPSDGYEESSRASDRSSAGRSKGTFLNETSTTTTNKRSRRKKTFAELKEEESLLLKERTHLKKDIATLRITLEEQRARSENLKRIKLDLHLQSANKPDATSDELEEAISSMEASTLEHVPMLPTHAKHEDLPEPETCKVQKDVETRERCFIIPDLNMMPSEDYGSETLYGMSREETI</sequence>
<reference evidence="3" key="1">
    <citation type="submission" date="2019-08" db="EMBL/GenBank/DDBJ databases">
        <title>Reference gene set and small RNA set construction with multiple tissues from Davidia involucrata Baill.</title>
        <authorList>
            <person name="Yang H."/>
            <person name="Zhou C."/>
            <person name="Li G."/>
            <person name="Wang J."/>
            <person name="Gao P."/>
            <person name="Wang M."/>
            <person name="Wang R."/>
            <person name="Zhao Y."/>
        </authorList>
    </citation>
    <scope>NUCLEOTIDE SEQUENCE</scope>
    <source>
        <tissue evidence="3">Mixed with DoveR01_LX</tissue>
    </source>
</reference>